<reference evidence="2 3" key="1">
    <citation type="submission" date="2018-12" db="EMBL/GenBank/DDBJ databases">
        <title>Genomic insights into the evolutionary origins and pathogenicity of five Vibrio parahaemolyticus strains isolated from the shrimp with acute hepatopancreatic necrosis disease (AHPND).</title>
        <authorList>
            <person name="Yang Q."/>
            <person name="Dong X."/>
            <person name="Xie G."/>
            <person name="Fu S."/>
            <person name="Zou P."/>
            <person name="Sun J."/>
            <person name="Wang Y."/>
            <person name="Huang J."/>
        </authorList>
    </citation>
    <scope>NUCLEOTIDE SEQUENCE [LARGE SCALE GENOMIC DNA]</scope>
    <source>
        <strain evidence="2 3">20160303005-1</strain>
    </source>
</reference>
<sequence>MRPPPLPVFIGREHDNFEEIFNNYTKPLKVNLWLSAAWLIGLATVVVLMNTLDFLKPEQESIGGWFERSGALLGVCGMLVEFRLKTIDNIIQNASMKFTPDVFQEFVRYERYKGYFHKLVLSYAIIGAIMWSYGSPVLFGLRHISMWIYS</sequence>
<evidence type="ECO:0000256" key="1">
    <source>
        <dbReference type="SAM" id="Phobius"/>
    </source>
</evidence>
<feature type="transmembrane region" description="Helical" evidence="1">
    <location>
        <begin position="120"/>
        <end position="141"/>
    </location>
</feature>
<name>A0AAX1FQ53_VIBPH</name>
<organism evidence="2 3">
    <name type="scientific">Vibrio parahaemolyticus</name>
    <dbReference type="NCBI Taxonomy" id="670"/>
    <lineage>
        <taxon>Bacteria</taxon>
        <taxon>Pseudomonadati</taxon>
        <taxon>Pseudomonadota</taxon>
        <taxon>Gammaproteobacteria</taxon>
        <taxon>Vibrionales</taxon>
        <taxon>Vibrionaceae</taxon>
        <taxon>Vibrio</taxon>
    </lineage>
</organism>
<feature type="transmembrane region" description="Helical" evidence="1">
    <location>
        <begin position="32"/>
        <end position="52"/>
    </location>
</feature>
<keyword evidence="1" id="KW-0812">Transmembrane</keyword>
<dbReference type="AlphaFoldDB" id="A0AAX1FQ53"/>
<evidence type="ECO:0000313" key="2">
    <source>
        <dbReference type="EMBL" id="QHH09430.1"/>
    </source>
</evidence>
<keyword evidence="1" id="KW-1133">Transmembrane helix</keyword>
<dbReference type="EMBL" id="CP034298">
    <property type="protein sequence ID" value="QHH09430.1"/>
    <property type="molecule type" value="Genomic_DNA"/>
</dbReference>
<accession>A0AAX1FQ53</accession>
<evidence type="ECO:0000313" key="3">
    <source>
        <dbReference type="Proteomes" id="UP000464718"/>
    </source>
</evidence>
<dbReference type="Proteomes" id="UP000464718">
    <property type="component" value="Chromosome i"/>
</dbReference>
<keyword evidence="1" id="KW-0472">Membrane</keyword>
<protein>
    <submittedName>
        <fullName evidence="2">Uncharacterized protein</fullName>
    </submittedName>
</protein>
<gene>
    <name evidence="2" type="ORF">EHC69_08575</name>
</gene>
<dbReference type="RefSeq" id="WP_159408378.1">
    <property type="nucleotide sequence ID" value="NZ_CP034298.1"/>
</dbReference>
<proteinExistence type="predicted"/>